<dbReference type="Gene3D" id="2.60.40.10">
    <property type="entry name" value="Immunoglobulins"/>
    <property type="match status" value="1"/>
</dbReference>
<evidence type="ECO:0000259" key="3">
    <source>
        <dbReference type="Pfam" id="PF01345"/>
    </source>
</evidence>
<sequence length="548" mass="57070">MKRLALSLALLAIAVPLGARSPNGQRDSFGYRVEDTTTSYCSYQWVVVSGSPLVFAAPYASPGDPQAFDDGGAVVPLSAPFEFYGRSYSSVVVSPNGYVGFAGALEQEDGRDFSNDPVGSVPSFQFASGSPRFATPARVFVYHDDLEVGPAGQVVTGFFPTCPRVSESLGVEPCTVVSWEGMRRVGASESFSFELVLYHQSGQMALQYQSVDASGGGSATVGLQDHHAQVGLGYHFNAAGGLAPGLGVCFFSPRFPPGGPMSDLELSQSMPSPPPESGPFDVPLHLGNFGPSPAESTAVTLTLPSGVSYAGDSCGGTFSDGTWEVGWLSERQGVTCTVSLVNNAGGTVTFSASSTAADPNAANNAVQVEVPVADDGDGVAREVENSYPGGDGRPPFAPGDGNGDGIPDSQQPHVATLPLASGKGYLTVEIMQGCGQLQSVATLLETALSVPDRDYDFPLGLVRFNVPCPHATVKLLFHRLGSVDRTYRTGGSALATPWLTLVQATFIRERGIFGVILPLSENTPGDNNPQAGVQHVGGPARRAPAGQR</sequence>
<proteinExistence type="predicted"/>
<dbReference type="Pfam" id="PF01345">
    <property type="entry name" value="DUF11"/>
    <property type="match status" value="1"/>
</dbReference>
<feature type="chain" id="PRO_5001620780" description="DUF11 domain-containing protein" evidence="2">
    <location>
        <begin position="20"/>
        <end position="548"/>
    </location>
</feature>
<dbReference type="InterPro" id="IPR013783">
    <property type="entry name" value="Ig-like_fold"/>
</dbReference>
<evidence type="ECO:0000313" key="4">
    <source>
        <dbReference type="EMBL" id="KDA53479.1"/>
    </source>
</evidence>
<comment type="caution">
    <text evidence="4">The sequence shown here is derived from an EMBL/GenBank/DDBJ whole genome shotgun (WGS) entry which is preliminary data.</text>
</comment>
<dbReference type="Proteomes" id="UP000027284">
    <property type="component" value="Unassembled WGS sequence"/>
</dbReference>
<dbReference type="STRING" id="1312852.EG19_04530"/>
<feature type="region of interest" description="Disordered" evidence="1">
    <location>
        <begin position="524"/>
        <end position="548"/>
    </location>
</feature>
<name>A0A062XVR9_9BACT</name>
<feature type="region of interest" description="Disordered" evidence="1">
    <location>
        <begin position="384"/>
        <end position="411"/>
    </location>
</feature>
<reference evidence="4 5" key="1">
    <citation type="submission" date="2014-04" db="EMBL/GenBank/DDBJ databases">
        <title>The Genome Sequence of Thermoanaerobaculum aquaticum MP-01, The First Cultivated Group 23 Acidobacterium.</title>
        <authorList>
            <person name="Stamps B.W."/>
            <person name="Losey N.A."/>
            <person name="Lawson P.A."/>
            <person name="Stevenson B.S."/>
        </authorList>
    </citation>
    <scope>NUCLEOTIDE SEQUENCE [LARGE SCALE GENOMIC DNA]</scope>
    <source>
        <strain evidence="4 5">MP-01</strain>
    </source>
</reference>
<keyword evidence="5" id="KW-1185">Reference proteome</keyword>
<dbReference type="OrthoDB" id="1055762at2"/>
<dbReference type="RefSeq" id="WP_038049274.1">
    <property type="nucleotide sequence ID" value="NZ_JMFG01000020.1"/>
</dbReference>
<dbReference type="AlphaFoldDB" id="A0A062XVR9"/>
<evidence type="ECO:0000256" key="1">
    <source>
        <dbReference type="SAM" id="MobiDB-lite"/>
    </source>
</evidence>
<gene>
    <name evidence="4" type="ORF">EG19_04530</name>
</gene>
<dbReference type="InterPro" id="IPR001434">
    <property type="entry name" value="OmcB-like_DUF11"/>
</dbReference>
<dbReference type="EMBL" id="JMFG01000020">
    <property type="protein sequence ID" value="KDA53479.1"/>
    <property type="molecule type" value="Genomic_DNA"/>
</dbReference>
<feature type="signal peptide" evidence="2">
    <location>
        <begin position="1"/>
        <end position="19"/>
    </location>
</feature>
<keyword evidence="2" id="KW-0732">Signal</keyword>
<feature type="domain" description="DUF11" evidence="3">
    <location>
        <begin position="263"/>
        <end position="369"/>
    </location>
</feature>
<organism evidence="4 5">
    <name type="scientific">Thermoanaerobaculum aquaticum</name>
    <dbReference type="NCBI Taxonomy" id="1312852"/>
    <lineage>
        <taxon>Bacteria</taxon>
        <taxon>Pseudomonadati</taxon>
        <taxon>Acidobacteriota</taxon>
        <taxon>Thermoanaerobaculia</taxon>
        <taxon>Thermoanaerobaculales</taxon>
        <taxon>Thermoanaerobaculaceae</taxon>
        <taxon>Thermoanaerobaculum</taxon>
    </lineage>
</organism>
<protein>
    <recommendedName>
        <fullName evidence="3">DUF11 domain-containing protein</fullName>
    </recommendedName>
</protein>
<evidence type="ECO:0000256" key="2">
    <source>
        <dbReference type="SAM" id="SignalP"/>
    </source>
</evidence>
<evidence type="ECO:0000313" key="5">
    <source>
        <dbReference type="Proteomes" id="UP000027284"/>
    </source>
</evidence>
<accession>A0A062XVR9</accession>